<dbReference type="GO" id="GO:0016491">
    <property type="term" value="F:oxidoreductase activity"/>
    <property type="evidence" value="ECO:0007669"/>
    <property type="project" value="InterPro"/>
</dbReference>
<dbReference type="Pfam" id="PF01593">
    <property type="entry name" value="Amino_oxidase"/>
    <property type="match status" value="1"/>
</dbReference>
<protein>
    <submittedName>
        <fullName evidence="2">NAD(P)/FAD-dependent oxidoreductase</fullName>
    </submittedName>
</protein>
<proteinExistence type="predicted"/>
<gene>
    <name evidence="3" type="ORF">ENR21_02980</name>
    <name evidence="2" type="ORF">ENW66_09705</name>
</gene>
<evidence type="ECO:0000313" key="2">
    <source>
        <dbReference type="EMBL" id="HFW33201.1"/>
    </source>
</evidence>
<name>A0A7C3REN3_ARCFL</name>
<sequence>MNLELKEGLGLRKNLRGEKIFDVAVIGGGVAGLSLAALLSNKYRVVVFEKSRSLGGRARIAERDGFILDYGIHTCRFADRGVVAELFNKLGIPISFHSSNATVYSNGFHKVPKGVKGFLKTKLLPFRGRLVLLRLMLKLLRLNPRDVVGVTVHEFVKDFTEREDVYTLVSALVGSGIVCPDMKKASLCEAVTFAKKAVKSKYTGGYPVGGWKYIIDSLKKKIIENGGEIRLNSEVEKIEVSGNVAEGVVVRDELIDAKVIVVAFPLQRICSIVDRHLLPKSFVEKVVNLEPTSGISLDLALKEKVSDIDSVIITLQPVIMGQFTSNIYAETSPKGEQLATFYYPLPYDKMNDRKYLHRKLEEMKEMLEEMFPGILRKTKWDRVLYLKVVDGAIPKPGQTYFERPDYRCPTIENMFFVGDTTRAEGNGGDIAFRSALECANIIENYFNYFYERK</sequence>
<dbReference type="InterPro" id="IPR036188">
    <property type="entry name" value="FAD/NAD-bd_sf"/>
</dbReference>
<reference evidence="2" key="1">
    <citation type="journal article" date="2020" name="mSystems">
        <title>Genome- and Community-Level Interaction Insights into Carbon Utilization and Element Cycling Functions of Hydrothermarchaeota in Hydrothermal Sediment.</title>
        <authorList>
            <person name="Zhou Z."/>
            <person name="Liu Y."/>
            <person name="Xu W."/>
            <person name="Pan J."/>
            <person name="Luo Z.H."/>
            <person name="Li M."/>
        </authorList>
    </citation>
    <scope>NUCLEOTIDE SEQUENCE [LARGE SCALE GENOMIC DNA]</scope>
    <source>
        <strain evidence="3">SpSt-38</strain>
        <strain evidence="2">SpSt-87</strain>
    </source>
</reference>
<dbReference type="PANTHER" id="PTHR43734:SF1">
    <property type="entry name" value="PHYTOENE DESATURASE"/>
    <property type="match status" value="1"/>
</dbReference>
<dbReference type="EMBL" id="DSQD01000088">
    <property type="protein sequence ID" value="HGF87387.1"/>
    <property type="molecule type" value="Genomic_DNA"/>
</dbReference>
<accession>A0A7C3REN3</accession>
<organism evidence="2">
    <name type="scientific">Archaeoglobus fulgidus</name>
    <dbReference type="NCBI Taxonomy" id="2234"/>
    <lineage>
        <taxon>Archaea</taxon>
        <taxon>Methanobacteriati</taxon>
        <taxon>Methanobacteriota</taxon>
        <taxon>Archaeoglobi</taxon>
        <taxon>Archaeoglobales</taxon>
        <taxon>Archaeoglobaceae</taxon>
        <taxon>Archaeoglobus</taxon>
    </lineage>
</organism>
<dbReference type="AlphaFoldDB" id="A0A7C3REN3"/>
<evidence type="ECO:0000259" key="1">
    <source>
        <dbReference type="Pfam" id="PF01593"/>
    </source>
</evidence>
<dbReference type="Gene3D" id="3.50.50.60">
    <property type="entry name" value="FAD/NAD(P)-binding domain"/>
    <property type="match status" value="1"/>
</dbReference>
<comment type="caution">
    <text evidence="2">The sequence shown here is derived from an EMBL/GenBank/DDBJ whole genome shotgun (WGS) entry which is preliminary data.</text>
</comment>
<evidence type="ECO:0000313" key="3">
    <source>
        <dbReference type="EMBL" id="HGF87387.1"/>
    </source>
</evidence>
<dbReference type="InterPro" id="IPR002937">
    <property type="entry name" value="Amino_oxidase"/>
</dbReference>
<dbReference type="Gene3D" id="3.90.660.50">
    <property type="match status" value="1"/>
</dbReference>
<dbReference type="PANTHER" id="PTHR43734">
    <property type="entry name" value="PHYTOENE DESATURASE"/>
    <property type="match status" value="1"/>
</dbReference>
<feature type="domain" description="Amine oxidase" evidence="1">
    <location>
        <begin position="30"/>
        <end position="440"/>
    </location>
</feature>
<dbReference type="SUPFAM" id="SSF51905">
    <property type="entry name" value="FAD/NAD(P)-binding domain"/>
    <property type="match status" value="1"/>
</dbReference>
<dbReference type="EMBL" id="DTLB01000052">
    <property type="protein sequence ID" value="HFW33201.1"/>
    <property type="molecule type" value="Genomic_DNA"/>
</dbReference>